<keyword evidence="4" id="KW-1185">Reference proteome</keyword>
<proteinExistence type="predicted"/>
<sequence>MTYLADPCESSYRQPTSVPSVIPRVNILGVGVSPVNLTQTIDVLEGWRTEGRREYILCTSVHGLMEAQRDPEVRRALNRSGLTVEDGMPLVWWCQRSGYCNAGRVNGPDLFFAMCERARQNGHRHYFYGSSPRTIEAMISRLAERFPGMTIAGYRSPPFRPLTPEEDDADIRAINETRPDYVWVGLGCPKQDKWVAQHVGKIQAAALIGVGAAFDIVAGTQPRAPRWMQRSGSEWLFRLMMEPRRLAHRYLVYNTMFVARALQQVAGWKSYARDW</sequence>
<gene>
    <name evidence="3" type="ORF">SAMN05444158_3998</name>
</gene>
<evidence type="ECO:0000256" key="1">
    <source>
        <dbReference type="ARBA" id="ARBA00022676"/>
    </source>
</evidence>
<dbReference type="EMBL" id="LT629750">
    <property type="protein sequence ID" value="SDT00220.1"/>
    <property type="molecule type" value="Genomic_DNA"/>
</dbReference>
<dbReference type="PANTHER" id="PTHR34136:SF1">
    <property type="entry name" value="UDP-N-ACETYL-D-MANNOSAMINURONIC ACID TRANSFERASE"/>
    <property type="match status" value="1"/>
</dbReference>
<name>A0A1H1WUA3_9BRAD</name>
<reference evidence="4" key="1">
    <citation type="submission" date="2016-10" db="EMBL/GenBank/DDBJ databases">
        <authorList>
            <person name="Varghese N."/>
            <person name="Submissions S."/>
        </authorList>
    </citation>
    <scope>NUCLEOTIDE SEQUENCE [LARGE SCALE GENOMIC DNA]</scope>
    <source>
        <strain evidence="4">GAS369</strain>
    </source>
</reference>
<evidence type="ECO:0000313" key="3">
    <source>
        <dbReference type="EMBL" id="SDT00220.1"/>
    </source>
</evidence>
<dbReference type="RefSeq" id="WP_146688499.1">
    <property type="nucleotide sequence ID" value="NZ_LT629750.1"/>
</dbReference>
<protein>
    <submittedName>
        <fullName evidence="3">N-acetylglucosaminyldiphosphoundecaprenol N-acetyl-beta-D-mannosaminyltransferase</fullName>
    </submittedName>
</protein>
<dbReference type="Proteomes" id="UP000243904">
    <property type="component" value="Chromosome I"/>
</dbReference>
<keyword evidence="2 3" id="KW-0808">Transferase</keyword>
<dbReference type="PANTHER" id="PTHR34136">
    <property type="match status" value="1"/>
</dbReference>
<organism evidence="3 4">
    <name type="scientific">Bradyrhizobium canariense</name>
    <dbReference type="NCBI Taxonomy" id="255045"/>
    <lineage>
        <taxon>Bacteria</taxon>
        <taxon>Pseudomonadati</taxon>
        <taxon>Pseudomonadota</taxon>
        <taxon>Alphaproteobacteria</taxon>
        <taxon>Hyphomicrobiales</taxon>
        <taxon>Nitrobacteraceae</taxon>
        <taxon>Bradyrhizobium</taxon>
    </lineage>
</organism>
<dbReference type="GO" id="GO:0016758">
    <property type="term" value="F:hexosyltransferase activity"/>
    <property type="evidence" value="ECO:0007669"/>
    <property type="project" value="TreeGrafter"/>
</dbReference>
<evidence type="ECO:0000313" key="4">
    <source>
        <dbReference type="Proteomes" id="UP000243904"/>
    </source>
</evidence>
<keyword evidence="1" id="KW-0328">Glycosyltransferase</keyword>
<dbReference type="Pfam" id="PF03808">
    <property type="entry name" value="Glyco_tran_WecG"/>
    <property type="match status" value="1"/>
</dbReference>
<evidence type="ECO:0000256" key="2">
    <source>
        <dbReference type="ARBA" id="ARBA00022679"/>
    </source>
</evidence>
<dbReference type="InterPro" id="IPR004629">
    <property type="entry name" value="WecG_TagA_CpsF"/>
</dbReference>
<dbReference type="CDD" id="cd06533">
    <property type="entry name" value="Glyco_transf_WecG_TagA"/>
    <property type="match status" value="1"/>
</dbReference>
<accession>A0A1H1WUA3</accession>
<dbReference type="NCBIfam" id="TIGR00696">
    <property type="entry name" value="wecG_tagA_cpsF"/>
    <property type="match status" value="1"/>
</dbReference>
<dbReference type="AlphaFoldDB" id="A0A1H1WUA3"/>